<dbReference type="AlphaFoldDB" id="A0A6N9TRH2"/>
<dbReference type="GO" id="GO:0006281">
    <property type="term" value="P:DNA repair"/>
    <property type="evidence" value="ECO:0007669"/>
    <property type="project" value="TreeGrafter"/>
</dbReference>
<sequence>MMLWAYLYFHQITLDTHEKASLSVGNNSRYDTKNEARHKRTGESANGQHQPGKTQTPAVIVYCEKTNHIVQRNNGALQQGIEIGHGLAQAGALCPQVCIIPFSEEDERLTLVQLAHRLYPFVSDIVIDTHNTLAIRLDNLVHYYGGHKELWSTITHELNLSKVSYHFATAWSIEAARILALNGVDNYECDRDNIKHRLSQCSLSLTALDKKTKEALTRVGIRHVHQLLAMPVHELGRRFDNNTISYLTALRGETFPHVTLFRPAEHFEHFTLLPFDVENTQHLTPFMEKLLGYLAHYLRARNLQTSTLCFQIDFREHPSTQLEIKSALPQSTVDSWLSLLTLRIENEVLPEPAVSITLRCDNFETIEGSNGDFFSNRFNEVAQKQLIGRLNAKLGEECTFQPKVSDTHQFETMSNAEISSSISASTFTSDIVPTFLFDTPKPLTQSTKVCFGPVRLHSEWWHETPRKRDYFIAQTLYGVRMLIFKDEDNQWWAQGLFS</sequence>
<keyword evidence="1" id="KW-0227">DNA damage</keyword>
<reference evidence="3 4" key="1">
    <citation type="submission" date="2020-01" db="EMBL/GenBank/DDBJ databases">
        <title>Genomes of bacteria type strains.</title>
        <authorList>
            <person name="Chen J."/>
            <person name="Zhu S."/>
            <person name="Yang J."/>
        </authorList>
    </citation>
    <scope>NUCLEOTIDE SEQUENCE [LARGE SCALE GENOMIC DNA]</scope>
    <source>
        <strain evidence="3 4">LMG 24078</strain>
    </source>
</reference>
<dbReference type="Proteomes" id="UP000471381">
    <property type="component" value="Unassembled WGS sequence"/>
</dbReference>
<dbReference type="InterPro" id="IPR050356">
    <property type="entry name" value="SulA_CellDiv_inhibitor"/>
</dbReference>
<organism evidence="3 4">
    <name type="scientific">Alteromonas genovensis</name>
    <dbReference type="NCBI Taxonomy" id="471225"/>
    <lineage>
        <taxon>Bacteria</taxon>
        <taxon>Pseudomonadati</taxon>
        <taxon>Pseudomonadota</taxon>
        <taxon>Gammaproteobacteria</taxon>
        <taxon>Alteromonadales</taxon>
        <taxon>Alteromonadaceae</taxon>
        <taxon>Alteromonas/Salinimonas group</taxon>
        <taxon>Alteromonas</taxon>
    </lineage>
</organism>
<feature type="compositionally biased region" description="Polar residues" evidence="2">
    <location>
        <begin position="43"/>
        <end position="53"/>
    </location>
</feature>
<protein>
    <submittedName>
        <fullName evidence="3">DNA polymerase Y family protein</fullName>
    </submittedName>
</protein>
<name>A0A6N9TRH2_9ALTE</name>
<comment type="caution">
    <text evidence="3">The sequence shown here is derived from an EMBL/GenBank/DDBJ whole genome shotgun (WGS) entry which is preliminary data.</text>
</comment>
<evidence type="ECO:0000313" key="4">
    <source>
        <dbReference type="Proteomes" id="UP000471381"/>
    </source>
</evidence>
<dbReference type="InterPro" id="IPR043502">
    <property type="entry name" value="DNA/RNA_pol_sf"/>
</dbReference>
<dbReference type="PANTHER" id="PTHR35369">
    <property type="entry name" value="BLR3025 PROTEIN-RELATED"/>
    <property type="match status" value="1"/>
</dbReference>
<evidence type="ECO:0000313" key="3">
    <source>
        <dbReference type="EMBL" id="NDW17238.1"/>
    </source>
</evidence>
<accession>A0A6N9TRH2</accession>
<dbReference type="SUPFAM" id="SSF56672">
    <property type="entry name" value="DNA/RNA polymerases"/>
    <property type="match status" value="1"/>
</dbReference>
<proteinExistence type="predicted"/>
<dbReference type="CDD" id="cd03468">
    <property type="entry name" value="PolY_like"/>
    <property type="match status" value="1"/>
</dbReference>
<gene>
    <name evidence="3" type="ORF">GTQ48_17110</name>
</gene>
<dbReference type="RefSeq" id="WP_163107750.1">
    <property type="nucleotide sequence ID" value="NZ_JAAAWO010000017.1"/>
</dbReference>
<evidence type="ECO:0000256" key="1">
    <source>
        <dbReference type="ARBA" id="ARBA00022763"/>
    </source>
</evidence>
<dbReference type="EMBL" id="JAAAWO010000017">
    <property type="protein sequence ID" value="NDW17238.1"/>
    <property type="molecule type" value="Genomic_DNA"/>
</dbReference>
<evidence type="ECO:0000256" key="2">
    <source>
        <dbReference type="SAM" id="MobiDB-lite"/>
    </source>
</evidence>
<keyword evidence="4" id="KW-1185">Reference proteome</keyword>
<feature type="region of interest" description="Disordered" evidence="2">
    <location>
        <begin position="24"/>
        <end position="53"/>
    </location>
</feature>
<dbReference type="PANTHER" id="PTHR35369:SF2">
    <property type="entry name" value="BLR3025 PROTEIN"/>
    <property type="match status" value="1"/>
</dbReference>